<name>A0A0G4J1I5_PLABS</name>
<organism evidence="1 3">
    <name type="scientific">Plasmodiophora brassicae</name>
    <name type="common">Clubroot disease agent</name>
    <dbReference type="NCBI Taxonomy" id="37360"/>
    <lineage>
        <taxon>Eukaryota</taxon>
        <taxon>Sar</taxon>
        <taxon>Rhizaria</taxon>
        <taxon>Endomyxa</taxon>
        <taxon>Phytomyxea</taxon>
        <taxon>Plasmodiophorida</taxon>
        <taxon>Plasmodiophoridae</taxon>
        <taxon>Plasmodiophora</taxon>
    </lineage>
</organism>
<gene>
    <name evidence="1" type="ORF">PBRA_008491</name>
    <name evidence="2" type="ORF">PLBR_LOCUS8119</name>
</gene>
<geneLocation type="mitochondrion" evidence="2"/>
<reference evidence="2 4" key="2">
    <citation type="submission" date="2018-03" db="EMBL/GenBank/DDBJ databases">
        <authorList>
            <person name="Fogelqvist J."/>
        </authorList>
    </citation>
    <scope>NUCLEOTIDE SEQUENCE [LARGE SCALE GENOMIC DNA]</scope>
</reference>
<evidence type="ECO:0000313" key="2">
    <source>
        <dbReference type="EMBL" id="SPR00904.1"/>
    </source>
</evidence>
<reference evidence="1 3" key="1">
    <citation type="submission" date="2015-02" db="EMBL/GenBank/DDBJ databases">
        <authorList>
            <person name="Chooi Y.-H."/>
        </authorList>
    </citation>
    <scope>NUCLEOTIDE SEQUENCE [LARGE SCALE GENOMIC DNA]</scope>
    <source>
        <strain evidence="1">E3</strain>
    </source>
</reference>
<dbReference type="Proteomes" id="UP000039324">
    <property type="component" value="Unassembled WGS sequence"/>
</dbReference>
<dbReference type="AlphaFoldDB" id="A0A0G4J1I5"/>
<accession>A0A0G4J1I5</accession>
<evidence type="ECO:0000313" key="3">
    <source>
        <dbReference type="Proteomes" id="UP000039324"/>
    </source>
</evidence>
<dbReference type="Proteomes" id="UP000290189">
    <property type="component" value="Unassembled WGS sequence"/>
</dbReference>
<keyword evidence="3" id="KW-1185">Reference proteome</keyword>
<sequence>MTNDGAFPFNISSPEAYEPVESGLWDSARSGDVVVLREQYDVFGGLFFHSHMAVTALNHRHFDWFLHFLDLAFPTFYIVGCGPDTDVVLEAPLHGDWDLALAPSGRLTPMASIVLAELPDADAVRLVQQVNTRLFARFTRDHITMEPLWPERFVEYDMNMRGELVAYADDARPILGDSAPVYSDPNFPLMTRPEAQRLLLFAIMEEHRVIVSYLLEAGLAHATPELLRIAKRPVYWHVYDVLAHDSGLSGDAARFPWSEVDQERIRRRIFAYFCDGRFEVFRDMILDMPPSLAAEVWRGGLAKLELYSTQTSVPGTDRLAEMLQRAKDFMNTTNILS</sequence>
<protein>
    <submittedName>
        <fullName evidence="1">Uncharacterized protein</fullName>
    </submittedName>
</protein>
<keyword evidence="2" id="KW-0496">Mitochondrion</keyword>
<evidence type="ECO:0000313" key="4">
    <source>
        <dbReference type="Proteomes" id="UP000290189"/>
    </source>
</evidence>
<evidence type="ECO:0000313" key="1">
    <source>
        <dbReference type="EMBL" id="CEP01179.1"/>
    </source>
</evidence>
<proteinExistence type="predicted"/>
<dbReference type="EMBL" id="OVEO01000015">
    <property type="protein sequence ID" value="SPR00904.1"/>
    <property type="molecule type" value="Genomic_DNA"/>
</dbReference>
<dbReference type="EMBL" id="CDSF01000111">
    <property type="protein sequence ID" value="CEP01179.1"/>
    <property type="molecule type" value="Genomic_DNA"/>
</dbReference>